<protein>
    <submittedName>
        <fullName evidence="2">Unannotated protein</fullName>
    </submittedName>
</protein>
<feature type="region of interest" description="Disordered" evidence="1">
    <location>
        <begin position="31"/>
        <end position="66"/>
    </location>
</feature>
<proteinExistence type="predicted"/>
<evidence type="ECO:0000313" key="2">
    <source>
        <dbReference type="EMBL" id="CAB4323734.1"/>
    </source>
</evidence>
<dbReference type="EMBL" id="CAEMXZ010000066">
    <property type="protein sequence ID" value="CAB4323734.1"/>
    <property type="molecule type" value="Genomic_DNA"/>
</dbReference>
<reference evidence="2" key="1">
    <citation type="submission" date="2020-05" db="EMBL/GenBank/DDBJ databases">
        <authorList>
            <person name="Chiriac C."/>
            <person name="Salcher M."/>
            <person name="Ghai R."/>
            <person name="Kavagutti S V."/>
        </authorList>
    </citation>
    <scope>NUCLEOTIDE SEQUENCE</scope>
</reference>
<name>A0A6J5YC03_9ZZZZ</name>
<sequence length="136" mass="15757">MNRRKVVEDATVDRTGRYALNEAQSVVENRSYAEPTREFDEAAPISETSEVNLSGSQNFNDVDYPSDLYRSTPLRTVHDRMYQRLWWREHCHGAARWQHSGSGNAVQRGPATITHRRGHEFRIDCSMEIHRDRPTG</sequence>
<feature type="compositionally biased region" description="Polar residues" evidence="1">
    <location>
        <begin position="46"/>
        <end position="60"/>
    </location>
</feature>
<accession>A0A6J5YC03</accession>
<dbReference type="AlphaFoldDB" id="A0A6J5YC03"/>
<evidence type="ECO:0000256" key="1">
    <source>
        <dbReference type="SAM" id="MobiDB-lite"/>
    </source>
</evidence>
<organism evidence="2">
    <name type="scientific">freshwater metagenome</name>
    <dbReference type="NCBI Taxonomy" id="449393"/>
    <lineage>
        <taxon>unclassified sequences</taxon>
        <taxon>metagenomes</taxon>
        <taxon>ecological metagenomes</taxon>
    </lineage>
</organism>
<gene>
    <name evidence="2" type="ORF">UFOPK1392_01492</name>
</gene>